<proteinExistence type="predicted"/>
<organism evidence="1">
    <name type="scientific">Arundo donax</name>
    <name type="common">Giant reed</name>
    <name type="synonym">Donax arundinaceus</name>
    <dbReference type="NCBI Taxonomy" id="35708"/>
    <lineage>
        <taxon>Eukaryota</taxon>
        <taxon>Viridiplantae</taxon>
        <taxon>Streptophyta</taxon>
        <taxon>Embryophyta</taxon>
        <taxon>Tracheophyta</taxon>
        <taxon>Spermatophyta</taxon>
        <taxon>Magnoliopsida</taxon>
        <taxon>Liliopsida</taxon>
        <taxon>Poales</taxon>
        <taxon>Poaceae</taxon>
        <taxon>PACMAD clade</taxon>
        <taxon>Arundinoideae</taxon>
        <taxon>Arundineae</taxon>
        <taxon>Arundo</taxon>
    </lineage>
</organism>
<accession>A0A0A9FNN6</accession>
<evidence type="ECO:0000313" key="1">
    <source>
        <dbReference type="EMBL" id="JAE11906.1"/>
    </source>
</evidence>
<dbReference type="EMBL" id="GBRH01185990">
    <property type="protein sequence ID" value="JAE11906.1"/>
    <property type="molecule type" value="Transcribed_RNA"/>
</dbReference>
<protein>
    <submittedName>
        <fullName evidence="1">Uncharacterized protein</fullName>
    </submittedName>
</protein>
<dbReference type="AlphaFoldDB" id="A0A0A9FNN6"/>
<reference evidence="1" key="2">
    <citation type="journal article" date="2015" name="Data Brief">
        <title>Shoot transcriptome of the giant reed, Arundo donax.</title>
        <authorList>
            <person name="Barrero R.A."/>
            <person name="Guerrero F.D."/>
            <person name="Moolhuijzen P."/>
            <person name="Goolsby J.A."/>
            <person name="Tidwell J."/>
            <person name="Bellgard S.E."/>
            <person name="Bellgard M.I."/>
        </authorList>
    </citation>
    <scope>NUCLEOTIDE SEQUENCE</scope>
    <source>
        <tissue evidence="1">Shoot tissue taken approximately 20 cm above the soil surface</tissue>
    </source>
</reference>
<sequence length="32" mass="4105">MDFNADWQRYSERSHFFRRNIVKVLISHYLKF</sequence>
<name>A0A0A9FNN6_ARUDO</name>
<reference evidence="1" key="1">
    <citation type="submission" date="2014-09" db="EMBL/GenBank/DDBJ databases">
        <authorList>
            <person name="Magalhaes I.L.F."/>
            <person name="Oliveira U."/>
            <person name="Santos F.R."/>
            <person name="Vidigal T.H.D.A."/>
            <person name="Brescovit A.D."/>
            <person name="Santos A.J."/>
        </authorList>
    </citation>
    <scope>NUCLEOTIDE SEQUENCE</scope>
    <source>
        <tissue evidence="1">Shoot tissue taken approximately 20 cm above the soil surface</tissue>
    </source>
</reference>